<dbReference type="PROSITE" id="PS51375">
    <property type="entry name" value="PPR"/>
    <property type="match status" value="3"/>
</dbReference>
<reference evidence="5" key="1">
    <citation type="submission" date="2020-07" db="EMBL/GenBank/DDBJ databases">
        <authorList>
            <person name="Lin J."/>
        </authorList>
    </citation>
    <scope>NUCLEOTIDE SEQUENCE</scope>
</reference>
<keyword evidence="3" id="KW-0809">Transit peptide</keyword>
<evidence type="ECO:0000256" key="3">
    <source>
        <dbReference type="ARBA" id="ARBA00022946"/>
    </source>
</evidence>
<dbReference type="EMBL" id="LR862148">
    <property type="protein sequence ID" value="CAD1830694.1"/>
    <property type="molecule type" value="Genomic_DNA"/>
</dbReference>
<dbReference type="InterPro" id="IPR050667">
    <property type="entry name" value="PPR-containing_protein"/>
</dbReference>
<evidence type="ECO:0000256" key="4">
    <source>
        <dbReference type="PROSITE-ProRule" id="PRU00708"/>
    </source>
</evidence>
<gene>
    <name evidence="5" type="ORF">CB5_LOCUS13905</name>
</gene>
<evidence type="ECO:0008006" key="6">
    <source>
        <dbReference type="Google" id="ProtNLM"/>
    </source>
</evidence>
<protein>
    <recommendedName>
        <fullName evidence="6">Pentatricopeptide repeat-containing protein</fullName>
    </recommendedName>
</protein>
<name>A0A6V7PIN5_ANACO</name>
<feature type="repeat" description="PPR" evidence="4">
    <location>
        <begin position="171"/>
        <end position="205"/>
    </location>
</feature>
<evidence type="ECO:0000313" key="5">
    <source>
        <dbReference type="EMBL" id="CAD1830694.1"/>
    </source>
</evidence>
<accession>A0A6V7PIN5</accession>
<organism evidence="5">
    <name type="scientific">Ananas comosus var. bracteatus</name>
    <name type="common">red pineapple</name>
    <dbReference type="NCBI Taxonomy" id="296719"/>
    <lineage>
        <taxon>Eukaryota</taxon>
        <taxon>Viridiplantae</taxon>
        <taxon>Streptophyta</taxon>
        <taxon>Embryophyta</taxon>
        <taxon>Tracheophyta</taxon>
        <taxon>Spermatophyta</taxon>
        <taxon>Magnoliopsida</taxon>
        <taxon>Liliopsida</taxon>
        <taxon>Poales</taxon>
        <taxon>Bromeliaceae</taxon>
        <taxon>Bromelioideae</taxon>
        <taxon>Ananas</taxon>
    </lineage>
</organism>
<proteinExistence type="inferred from homology"/>
<comment type="similarity">
    <text evidence="1">Belongs to the PPR family. P subfamily.</text>
</comment>
<feature type="repeat" description="PPR" evidence="4">
    <location>
        <begin position="241"/>
        <end position="275"/>
    </location>
</feature>
<dbReference type="PANTHER" id="PTHR47939">
    <property type="entry name" value="MEMBRANE-ASSOCIATED SALT-INDUCIBLE PROTEIN-LIKE"/>
    <property type="match status" value="1"/>
</dbReference>
<dbReference type="Pfam" id="PF13041">
    <property type="entry name" value="PPR_2"/>
    <property type="match status" value="2"/>
</dbReference>
<evidence type="ECO:0000256" key="2">
    <source>
        <dbReference type="ARBA" id="ARBA00022737"/>
    </source>
</evidence>
<sequence length="395" mass="43396">MAAALRRNPRFLLLLPRTLSSSSSSSSSSMAEPTSRIKSAIRSAADPERVADVFLSAARSPAFFGDRPLFFLAVGRLSAARRPDLVERLLESSLSDPLAPSASEGFLVRVLTLYSRASMLDHAVRTFSRIASPVSDRALCALLSAYFDNRRTDLLRKAFDRVPAELTIAPGVASYNVLLKALCFDGDVDAARKVLDEMPERGVSPDIVSYNEILNGYLRKQDEVAFDEFLKHIHSKGLNPNIVTYNCRISLLCAKGRTFEAEELLDAMISKGINPNRKTFNALISGFCSEGEVGAAAAAFKRMKEMENVSPNFETYIMLIRGLVGKGVLGPAVEICKECLDRKWAPPFQPVKRLIDGLVEDSQSEKAKDVVARMRKAVKGNAADEWKKIEAAFAL</sequence>
<evidence type="ECO:0000256" key="1">
    <source>
        <dbReference type="ARBA" id="ARBA00007626"/>
    </source>
</evidence>
<dbReference type="Gene3D" id="1.25.40.10">
    <property type="entry name" value="Tetratricopeptide repeat domain"/>
    <property type="match status" value="2"/>
</dbReference>
<keyword evidence="2" id="KW-0677">Repeat</keyword>
<dbReference type="InterPro" id="IPR011990">
    <property type="entry name" value="TPR-like_helical_dom_sf"/>
</dbReference>
<dbReference type="NCBIfam" id="TIGR00756">
    <property type="entry name" value="PPR"/>
    <property type="match status" value="3"/>
</dbReference>
<dbReference type="PANTHER" id="PTHR47939:SF11">
    <property type="entry name" value="TETRATRICOPEPTIDE-LIKE HELICAL DOMAIN SUPERFAMILY"/>
    <property type="match status" value="1"/>
</dbReference>
<dbReference type="AlphaFoldDB" id="A0A6V7PIN5"/>
<feature type="repeat" description="PPR" evidence="4">
    <location>
        <begin position="276"/>
        <end position="310"/>
    </location>
</feature>
<dbReference type="InterPro" id="IPR002885">
    <property type="entry name" value="PPR_rpt"/>
</dbReference>